<dbReference type="CDD" id="cd00067">
    <property type="entry name" value="GAL4"/>
    <property type="match status" value="1"/>
</dbReference>
<dbReference type="EMBL" id="DF830071">
    <property type="protein sequence ID" value="GAK64128.1"/>
    <property type="molecule type" value="Genomic_DNA"/>
</dbReference>
<proteinExistence type="predicted"/>
<dbReference type="InterPro" id="IPR013087">
    <property type="entry name" value="Znf_C2H2_type"/>
</dbReference>
<evidence type="ECO:0000313" key="2">
    <source>
        <dbReference type="Proteomes" id="UP000053758"/>
    </source>
</evidence>
<keyword evidence="2" id="KW-1185">Reference proteome</keyword>
<dbReference type="Pfam" id="PF00172">
    <property type="entry name" value="Zn_clus"/>
    <property type="match status" value="1"/>
</dbReference>
<dbReference type="InterPro" id="IPR001138">
    <property type="entry name" value="Zn2Cys6_DnaBD"/>
</dbReference>
<dbReference type="PROSITE" id="PS50048">
    <property type="entry name" value="ZN2_CY6_FUNGAL_2"/>
    <property type="match status" value="1"/>
</dbReference>
<dbReference type="SMART" id="SM00066">
    <property type="entry name" value="GAL4"/>
    <property type="match status" value="1"/>
</dbReference>
<accession>A0A081CBT2</accession>
<dbReference type="PANTHER" id="PTHR47660:SF2">
    <property type="entry name" value="TRANSCRIPTION FACTOR WITH C2H2 AND ZN(2)-CYS(6) DNA BINDING DOMAIN (EUROFUNG)"/>
    <property type="match status" value="1"/>
</dbReference>
<evidence type="ECO:0000313" key="1">
    <source>
        <dbReference type="EMBL" id="GAK64128.1"/>
    </source>
</evidence>
<dbReference type="PROSITE" id="PS00463">
    <property type="entry name" value="ZN2_CY6_FUNGAL_1"/>
    <property type="match status" value="1"/>
</dbReference>
<dbReference type="GO" id="GO:0008270">
    <property type="term" value="F:zinc ion binding"/>
    <property type="evidence" value="ECO:0007669"/>
    <property type="project" value="UniProtKB-KW"/>
</dbReference>
<protein>
    <submittedName>
        <fullName evidence="1">Uncharacterized protein</fullName>
    </submittedName>
</protein>
<dbReference type="RefSeq" id="XP_014657768.1">
    <property type="nucleotide sequence ID" value="XM_014802282.1"/>
</dbReference>
<dbReference type="Gene3D" id="4.10.240.10">
    <property type="entry name" value="Zn(2)-C6 fungal-type DNA-binding domain"/>
    <property type="match status" value="1"/>
</dbReference>
<reference evidence="2" key="1">
    <citation type="journal article" date="2014" name="Genome Announc.">
        <title>Draft Genome Sequence of the Yeast Pseudozyma antarctica Type Strain JCM10317, a Producer of the Glycolipid Biosurfactants, Mannosylerythritol Lipids.</title>
        <authorList>
            <person name="Saika A."/>
            <person name="Koike H."/>
            <person name="Hori T."/>
            <person name="Fukuoka T."/>
            <person name="Sato S."/>
            <person name="Habe H."/>
            <person name="Kitamoto D."/>
            <person name="Morita T."/>
        </authorList>
    </citation>
    <scope>NUCLEOTIDE SEQUENCE [LARGE SCALE GENOMIC DNA]</scope>
    <source>
        <strain evidence="2">JCM 10317</strain>
    </source>
</reference>
<sequence length="950" mass="102177">MTAANPGFAAQQQQHQQQQDAFDSMSNVAMHHHHHHHPASTFPQMHHHQQSNSFYASSHASASSSSLVDQLSDHESSYSNSFEPHADGSFGAPSSSTRSGPGPSSSSQGFPCPNCGKAFARDDLLRRHLAREARALAQPSFDRQKSCYECARSKARCDLEVPTCGRCRARGKQCQYAPRSGNPNVRKARNVGVIQHNSSLDPNVHAMTPQMHPAVPPAMPPHPMHNATWPMQTPDFNMASAAFMTPNPNYANRDAEVDYDSQSESEHHSWHDPASSASGSALGSPRSQHSIASQPDSAPPNLANFSISATPAAAAAAATAAASYANIAPPIRTDSPHSFHDLNLDSDAAPAPPRMPARKSSGFSRTNTGPIVTNIDRANVAFANDDGEETPIVRLNNHLATDASKLHTNVNNNHFLAAPHSRHRTTSMPEAVEENMHEPWHQRSNAPQQAFNATASSRQHPHPASQHNAMMPPPRPPTLITSNLNNRSAWPNPSPIRSAVFQHGIDLSGWLAEPVVPSPLYRMGPSLHSAISGNFAAISHSPVVDTPISAKFAASLAHQMGLSTNPGFLPMFQDPNAAPPATATAAAAAATAAAGANNSHPLSRSLSDSNTPPQSRYDCDGQLVLPAPQLPSAKQWWIQPDQSGEVAASIAQASAAHFVSYPALIVLTDPTAPIPPFIHRKWLQENRASVPESLANARSILAGYYVRLPASQSLIWRLISEQIRLIVADKPRLTAANADSVPVFGAVAALWMYLVLIVFTDEPAITDHVSAELLDEALLVLSDVSQALLAHAVRACEAASQQSTPSLATFGWIETMVRTLFASYSLLVLQRFRENAGNARERLAGCSLILDLPLPAAAGEFEADKEADWMQAHTAHQNALSEAGAPFARPTLRQLVQLRNEAVAAAPEAGSDSVKDELRDLPWACTLFDHHDEFTNVVLSVAFALDDTRL</sequence>
<dbReference type="PROSITE" id="PS50157">
    <property type="entry name" value="ZINC_FINGER_C2H2_2"/>
    <property type="match status" value="1"/>
</dbReference>
<dbReference type="HOGENOM" id="CLU_016431_0_0_1"/>
<dbReference type="Proteomes" id="UP000053758">
    <property type="component" value="Unassembled WGS sequence"/>
</dbReference>
<dbReference type="SUPFAM" id="SSF57701">
    <property type="entry name" value="Zn2/Cys6 DNA-binding domain"/>
    <property type="match status" value="1"/>
</dbReference>
<dbReference type="GeneID" id="26303241"/>
<gene>
    <name evidence="1" type="ORF">PAN0_004d2337</name>
</gene>
<organism evidence="1 2">
    <name type="scientific">Pseudozyma antarctica</name>
    <name type="common">Yeast</name>
    <name type="synonym">Candida antarctica</name>
    <dbReference type="NCBI Taxonomy" id="84753"/>
    <lineage>
        <taxon>Eukaryota</taxon>
        <taxon>Fungi</taxon>
        <taxon>Dikarya</taxon>
        <taxon>Basidiomycota</taxon>
        <taxon>Ustilaginomycotina</taxon>
        <taxon>Ustilaginomycetes</taxon>
        <taxon>Ustilaginales</taxon>
        <taxon>Ustilaginaceae</taxon>
        <taxon>Moesziomyces</taxon>
    </lineage>
</organism>
<dbReference type="InterPro" id="IPR036864">
    <property type="entry name" value="Zn2-C6_fun-type_DNA-bd_sf"/>
</dbReference>
<dbReference type="OrthoDB" id="1405595at2759"/>
<name>A0A081CBT2_PSEA2</name>
<dbReference type="GO" id="GO:0000981">
    <property type="term" value="F:DNA-binding transcription factor activity, RNA polymerase II-specific"/>
    <property type="evidence" value="ECO:0007669"/>
    <property type="project" value="InterPro"/>
</dbReference>
<dbReference type="PANTHER" id="PTHR47660">
    <property type="entry name" value="TRANSCRIPTION FACTOR WITH C2H2 AND ZN(2)-CYS(6) DNA BINDING DOMAIN (EUROFUNG)-RELATED-RELATED"/>
    <property type="match status" value="1"/>
</dbReference>
<dbReference type="AlphaFoldDB" id="A0A081CBT2"/>